<dbReference type="InterPro" id="IPR028011">
    <property type="entry name" value="DUF4476"/>
</dbReference>
<name>A0ABY4J8L6_9BACT</name>
<dbReference type="Pfam" id="PF14771">
    <property type="entry name" value="DUF4476"/>
    <property type="match status" value="1"/>
</dbReference>
<dbReference type="RefSeq" id="WP_247975417.1">
    <property type="nucleotide sequence ID" value="NZ_CP095848.1"/>
</dbReference>
<feature type="domain" description="DUF4476" evidence="1">
    <location>
        <begin position="1"/>
        <end position="89"/>
    </location>
</feature>
<evidence type="ECO:0000259" key="1">
    <source>
        <dbReference type="Pfam" id="PF14771"/>
    </source>
</evidence>
<protein>
    <submittedName>
        <fullName evidence="2">DUF4476 domain-containing protein</fullName>
    </submittedName>
</protein>
<evidence type="ECO:0000313" key="2">
    <source>
        <dbReference type="EMBL" id="UPL49146.1"/>
    </source>
</evidence>
<keyword evidence="3" id="KW-1185">Reference proteome</keyword>
<accession>A0ABY4J8L6</accession>
<reference evidence="2 3" key="1">
    <citation type="submission" date="2022-04" db="EMBL/GenBank/DDBJ databases">
        <title>Hymenobacter sp. isolated from the air.</title>
        <authorList>
            <person name="Won M."/>
            <person name="Lee C.-M."/>
            <person name="Woen H.-Y."/>
            <person name="Kwon S.-W."/>
        </authorList>
    </citation>
    <scope>NUCLEOTIDE SEQUENCE [LARGE SCALE GENOMIC DNA]</scope>
    <source>
        <strain evidence="3">5516 S-25</strain>
    </source>
</reference>
<dbReference type="Proteomes" id="UP000829647">
    <property type="component" value="Chromosome"/>
</dbReference>
<organism evidence="2 3">
    <name type="scientific">Hymenobacter sublimis</name>
    <dbReference type="NCBI Taxonomy" id="2933777"/>
    <lineage>
        <taxon>Bacteria</taxon>
        <taxon>Pseudomonadati</taxon>
        <taxon>Bacteroidota</taxon>
        <taxon>Cytophagia</taxon>
        <taxon>Cytophagales</taxon>
        <taxon>Hymenobacteraceae</taxon>
        <taxon>Hymenobacter</taxon>
    </lineage>
</organism>
<evidence type="ECO:0000313" key="3">
    <source>
        <dbReference type="Proteomes" id="UP000829647"/>
    </source>
</evidence>
<gene>
    <name evidence="2" type="ORF">MWH26_18405</name>
</gene>
<proteinExistence type="predicted"/>
<dbReference type="EMBL" id="CP095848">
    <property type="protein sequence ID" value="UPL49146.1"/>
    <property type="molecule type" value="Genomic_DNA"/>
</dbReference>
<sequence length="95" mass="11403">MDPQEVDVLWQTVQRQSFDDNKLAIIREALREASIPADDARRFVASMTFDRNRIELAKYMYTRVADRQNFYRVYEALQYQSSIKEVQQYVDAYRP</sequence>